<feature type="domain" description="Poly A polymerase head" evidence="10">
    <location>
        <begin position="43"/>
        <end position="166"/>
    </location>
</feature>
<dbReference type="InterPro" id="IPR050264">
    <property type="entry name" value="Bact_CCA-adding_enz_type3_sf"/>
</dbReference>
<dbReference type="Pfam" id="PF01743">
    <property type="entry name" value="PolyA_pol"/>
    <property type="match status" value="1"/>
</dbReference>
<gene>
    <name evidence="13" type="primary">LOC100376435</name>
</gene>
<protein>
    <submittedName>
        <fullName evidence="13">CCA tRNA nucleotidyltransferase 1, mitochondrial-like</fullName>
    </submittedName>
</protein>
<evidence type="ECO:0000256" key="2">
    <source>
        <dbReference type="ARBA" id="ARBA00007265"/>
    </source>
</evidence>
<accession>A0ABM0GVR7</accession>
<dbReference type="CDD" id="cd05398">
    <property type="entry name" value="NT_ClassII-CCAase"/>
    <property type="match status" value="1"/>
</dbReference>
<keyword evidence="4" id="KW-0819">tRNA processing</keyword>
<evidence type="ECO:0000259" key="11">
    <source>
        <dbReference type="Pfam" id="PF12627"/>
    </source>
</evidence>
<keyword evidence="9" id="KW-0694">RNA-binding</keyword>
<comment type="cofactor">
    <cofactor evidence="1">
        <name>Mg(2+)</name>
        <dbReference type="ChEBI" id="CHEBI:18420"/>
    </cofactor>
</comment>
<dbReference type="SUPFAM" id="SSF81301">
    <property type="entry name" value="Nucleotidyltransferase"/>
    <property type="match status" value="1"/>
</dbReference>
<comment type="similarity">
    <text evidence="2 9">Belongs to the tRNA nucleotidyltransferase/poly(A) polymerase family.</text>
</comment>
<name>A0ABM0GVR7_SACKO</name>
<dbReference type="InterPro" id="IPR002646">
    <property type="entry name" value="PolA_pol_head_dom"/>
</dbReference>
<organism evidence="12 13">
    <name type="scientific">Saccoglossus kowalevskii</name>
    <name type="common">Acorn worm</name>
    <dbReference type="NCBI Taxonomy" id="10224"/>
    <lineage>
        <taxon>Eukaryota</taxon>
        <taxon>Metazoa</taxon>
        <taxon>Hemichordata</taxon>
        <taxon>Enteropneusta</taxon>
        <taxon>Harrimaniidae</taxon>
        <taxon>Saccoglossus</taxon>
    </lineage>
</organism>
<proteinExistence type="inferred from homology"/>
<evidence type="ECO:0000256" key="7">
    <source>
        <dbReference type="ARBA" id="ARBA00022741"/>
    </source>
</evidence>
<evidence type="ECO:0000313" key="13">
    <source>
        <dbReference type="RefSeq" id="XP_002738398.1"/>
    </source>
</evidence>
<dbReference type="Gene3D" id="3.30.460.10">
    <property type="entry name" value="Beta Polymerase, domain 2"/>
    <property type="match status" value="1"/>
</dbReference>
<dbReference type="InterPro" id="IPR032828">
    <property type="entry name" value="PolyA_RNA-bd"/>
</dbReference>
<dbReference type="PANTHER" id="PTHR46173">
    <property type="entry name" value="CCA TRNA NUCLEOTIDYLTRANSFERASE 1, MITOCHONDRIAL"/>
    <property type="match status" value="1"/>
</dbReference>
<evidence type="ECO:0000256" key="8">
    <source>
        <dbReference type="ARBA" id="ARBA00022842"/>
    </source>
</evidence>
<dbReference type="GeneID" id="100376435"/>
<evidence type="ECO:0000256" key="4">
    <source>
        <dbReference type="ARBA" id="ARBA00022694"/>
    </source>
</evidence>
<evidence type="ECO:0000256" key="1">
    <source>
        <dbReference type="ARBA" id="ARBA00001946"/>
    </source>
</evidence>
<evidence type="ECO:0000256" key="6">
    <source>
        <dbReference type="ARBA" id="ARBA00022723"/>
    </source>
</evidence>
<sequence>MAECDDTYEEAKKPKFDNHQFRALFTPQMNKLADIFKRYNYELRIAGGAVRDLLGHIMPQDVDLATTATPEEMKVMFEKEGVRMLNTKGEKHGTITARINDKENFEVTTLRIDKVTDGRHAEVEFTKDWELDAERRDLTINSMFLGLDGTLYDFFGGQQDLAEKKVEFVGNAVSRIQEDYLRILRYFRFYGRISDSDDNHNIHTLKAIEDNAAGLADISGERIWMELKKILIGRLAPSTLRCMYQLRLPQYIGLPVDGNVDEFKFVWNRSLSMNPKSMTVLCALFNKEEDVIILDKRVKLSVQERKLGLFLVSSRQDVMDTDELKPFKDMVGQTKDKQIFPKVLELLKYKGNIQLYQDFQKWEIPKFPVSGKDLINMGIQPNKKFGRYMDRLREVWKNSDYTCTKESLLQHAEQFKSN</sequence>
<reference evidence="13" key="1">
    <citation type="submission" date="2025-08" db="UniProtKB">
        <authorList>
            <consortium name="RefSeq"/>
        </authorList>
    </citation>
    <scope>IDENTIFICATION</scope>
    <source>
        <tissue evidence="13">Testes</tissue>
    </source>
</reference>
<evidence type="ECO:0000256" key="5">
    <source>
        <dbReference type="ARBA" id="ARBA00022695"/>
    </source>
</evidence>
<keyword evidence="6" id="KW-0479">Metal-binding</keyword>
<dbReference type="RefSeq" id="XP_002738398.1">
    <property type="nucleotide sequence ID" value="XM_002738352.1"/>
</dbReference>
<evidence type="ECO:0000256" key="3">
    <source>
        <dbReference type="ARBA" id="ARBA00022679"/>
    </source>
</evidence>
<evidence type="ECO:0000256" key="9">
    <source>
        <dbReference type="RuleBase" id="RU003953"/>
    </source>
</evidence>
<dbReference type="Proteomes" id="UP000694865">
    <property type="component" value="Unplaced"/>
</dbReference>
<keyword evidence="7" id="KW-0547">Nucleotide-binding</keyword>
<keyword evidence="12" id="KW-1185">Reference proteome</keyword>
<keyword evidence="3 9" id="KW-0808">Transferase</keyword>
<dbReference type="SUPFAM" id="SSF81891">
    <property type="entry name" value="Poly A polymerase C-terminal region-like"/>
    <property type="match status" value="1"/>
</dbReference>
<evidence type="ECO:0000259" key="10">
    <source>
        <dbReference type="Pfam" id="PF01743"/>
    </source>
</evidence>
<dbReference type="Pfam" id="PF12627">
    <property type="entry name" value="PolyA_pol_RNAbd"/>
    <property type="match status" value="1"/>
</dbReference>
<dbReference type="Gene3D" id="1.10.3090.10">
    <property type="entry name" value="cca-adding enzyme, domain 2"/>
    <property type="match status" value="1"/>
</dbReference>
<feature type="domain" description="tRNA nucleotidyltransferase/poly(A) polymerase RNA and SrmB- binding" evidence="11">
    <location>
        <begin position="203"/>
        <end position="252"/>
    </location>
</feature>
<keyword evidence="5" id="KW-0548">Nucleotidyltransferase</keyword>
<dbReference type="PANTHER" id="PTHR46173:SF1">
    <property type="entry name" value="CCA TRNA NUCLEOTIDYLTRANSFERASE 1, MITOCHONDRIAL"/>
    <property type="match status" value="1"/>
</dbReference>
<keyword evidence="8" id="KW-0460">Magnesium</keyword>
<evidence type="ECO:0000313" key="12">
    <source>
        <dbReference type="Proteomes" id="UP000694865"/>
    </source>
</evidence>
<dbReference type="InterPro" id="IPR043519">
    <property type="entry name" value="NT_sf"/>
</dbReference>